<evidence type="ECO:0000256" key="3">
    <source>
        <dbReference type="SAM" id="Coils"/>
    </source>
</evidence>
<dbReference type="PROSITE" id="PS50893">
    <property type="entry name" value="ABC_TRANSPORTER_2"/>
    <property type="match status" value="2"/>
</dbReference>
<dbReference type="GO" id="GO:0005524">
    <property type="term" value="F:ATP binding"/>
    <property type="evidence" value="ECO:0007669"/>
    <property type="project" value="UniProtKB-KW"/>
</dbReference>
<dbReference type="GO" id="GO:0016887">
    <property type="term" value="F:ATP hydrolysis activity"/>
    <property type="evidence" value="ECO:0007669"/>
    <property type="project" value="InterPro"/>
</dbReference>
<gene>
    <name evidence="5" type="ORF">UFOPK1693_00091</name>
</gene>
<evidence type="ECO:0000256" key="1">
    <source>
        <dbReference type="ARBA" id="ARBA00022741"/>
    </source>
</evidence>
<dbReference type="InterPro" id="IPR027417">
    <property type="entry name" value="P-loop_NTPase"/>
</dbReference>
<dbReference type="SUPFAM" id="SSF52540">
    <property type="entry name" value="P-loop containing nucleoside triphosphate hydrolases"/>
    <property type="match status" value="2"/>
</dbReference>
<accession>A0A6J6DF66</accession>
<protein>
    <submittedName>
        <fullName evidence="5">Unannotated protein</fullName>
    </submittedName>
</protein>
<feature type="domain" description="ABC transporter" evidence="4">
    <location>
        <begin position="5"/>
        <end position="223"/>
    </location>
</feature>
<dbReference type="Pfam" id="PF00005">
    <property type="entry name" value="ABC_tran"/>
    <property type="match status" value="2"/>
</dbReference>
<evidence type="ECO:0000313" key="5">
    <source>
        <dbReference type="EMBL" id="CAB4561996.1"/>
    </source>
</evidence>
<keyword evidence="3" id="KW-0175">Coiled coil</keyword>
<feature type="coiled-coil region" evidence="3">
    <location>
        <begin position="513"/>
        <end position="579"/>
    </location>
</feature>
<dbReference type="SMART" id="SM00382">
    <property type="entry name" value="AAA"/>
    <property type="match status" value="2"/>
</dbReference>
<dbReference type="CDD" id="cd03221">
    <property type="entry name" value="ABCF_EF-3"/>
    <property type="match status" value="2"/>
</dbReference>
<dbReference type="PANTHER" id="PTHR42855:SF1">
    <property type="entry name" value="ABC TRANSPORTER DOMAIN-CONTAINING PROTEIN"/>
    <property type="match status" value="1"/>
</dbReference>
<dbReference type="InterPro" id="IPR003439">
    <property type="entry name" value="ABC_transporter-like_ATP-bd"/>
</dbReference>
<sequence length="589" mass="65722">MAHLLGAESISHSFPTKQVFKNVTVGINEGDRIGVVGRNGDGKSTLLKILTKQLQPDQGRVTWRGGLDVGFLKQQDNFSPELTIAQVVVGDKAEYEWASDARIRDVLAGLVADLDWNQSVANLSGGQLRRVALAKLLVGDHDVIMLDEPTNHLDIEGVNWLAKHLQTRWSKNSGGLLVITHDRWFLDAISNYTWEVVSGRIEPFVGGYAAYVQQRAERSRQAAAIEARRQNLLRKELAWLGRGAPARTTKPKFRMDAALELIGNEPPPRDAIELAKLATTRLGKDVVDLEDVNYQVDGKSILRDVTLRLGPGDRIGFLGRNGIGKTTLLRILTGELAPTSGKVKIGKTVKFAKLSQDIRELDAFGDERIYTMIRREKTAFMVGKKEIPTSQLVEQLGFESAELQTPIADLSGGQRRRFQLLRLLFTEPNVLILDEPTNDLDTDMLTALEDLLDGWPGTLIVVSHDRYLMERTTDNQYAILPNGTFRHLPGGVDQYLNTKVVSAEVKKEKVAAEEMTGAEKRALEKESARLERQLAKQQQDLQETHRLLSEADQSDYQSLAELADKEEQIQLAIAKTEESWLEIAQKLQS</sequence>
<dbReference type="InterPro" id="IPR003593">
    <property type="entry name" value="AAA+_ATPase"/>
</dbReference>
<reference evidence="5" key="1">
    <citation type="submission" date="2020-05" db="EMBL/GenBank/DDBJ databases">
        <authorList>
            <person name="Chiriac C."/>
            <person name="Salcher M."/>
            <person name="Ghai R."/>
            <person name="Kavagutti S V."/>
        </authorList>
    </citation>
    <scope>NUCLEOTIDE SEQUENCE</scope>
</reference>
<evidence type="ECO:0000259" key="4">
    <source>
        <dbReference type="PROSITE" id="PS50893"/>
    </source>
</evidence>
<keyword evidence="1" id="KW-0547">Nucleotide-binding</keyword>
<dbReference type="Gene3D" id="3.40.50.300">
    <property type="entry name" value="P-loop containing nucleotide triphosphate hydrolases"/>
    <property type="match status" value="2"/>
</dbReference>
<proteinExistence type="predicted"/>
<dbReference type="EMBL" id="CAEZTO010000001">
    <property type="protein sequence ID" value="CAB4561996.1"/>
    <property type="molecule type" value="Genomic_DNA"/>
</dbReference>
<dbReference type="PROSITE" id="PS00211">
    <property type="entry name" value="ABC_TRANSPORTER_1"/>
    <property type="match status" value="2"/>
</dbReference>
<dbReference type="PANTHER" id="PTHR42855">
    <property type="entry name" value="ABC TRANSPORTER ATP-BINDING SUBUNIT"/>
    <property type="match status" value="1"/>
</dbReference>
<organism evidence="5">
    <name type="scientific">freshwater metagenome</name>
    <dbReference type="NCBI Taxonomy" id="449393"/>
    <lineage>
        <taxon>unclassified sequences</taxon>
        <taxon>metagenomes</taxon>
        <taxon>ecological metagenomes</taxon>
    </lineage>
</organism>
<feature type="domain" description="ABC transporter" evidence="4">
    <location>
        <begin position="287"/>
        <end position="507"/>
    </location>
</feature>
<dbReference type="InterPro" id="IPR017871">
    <property type="entry name" value="ABC_transporter-like_CS"/>
</dbReference>
<dbReference type="AlphaFoldDB" id="A0A6J6DF66"/>
<keyword evidence="2" id="KW-0067">ATP-binding</keyword>
<dbReference type="InterPro" id="IPR051309">
    <property type="entry name" value="ABCF_ATPase"/>
</dbReference>
<evidence type="ECO:0000256" key="2">
    <source>
        <dbReference type="ARBA" id="ARBA00022840"/>
    </source>
</evidence>
<name>A0A6J6DF66_9ZZZZ</name>